<protein>
    <submittedName>
        <fullName evidence="12">MFS transporter</fullName>
    </submittedName>
</protein>
<dbReference type="CDD" id="cd17471">
    <property type="entry name" value="MFS_Set"/>
    <property type="match status" value="1"/>
</dbReference>
<evidence type="ECO:0000256" key="8">
    <source>
        <dbReference type="ARBA" id="ARBA00023136"/>
    </source>
</evidence>
<proteinExistence type="inferred from homology"/>
<feature type="transmembrane region" description="Helical" evidence="10">
    <location>
        <begin position="238"/>
        <end position="261"/>
    </location>
</feature>
<comment type="similarity">
    <text evidence="2">Belongs to the major facilitator superfamily. Set transporter family.</text>
</comment>
<evidence type="ECO:0000256" key="4">
    <source>
        <dbReference type="ARBA" id="ARBA00022475"/>
    </source>
</evidence>
<dbReference type="PANTHER" id="PTHR23535">
    <property type="entry name" value="SUGAR EFFLUX TRANSPORTER A-RELATED"/>
    <property type="match status" value="1"/>
</dbReference>
<reference evidence="12 13" key="1">
    <citation type="submission" date="2019-10" db="EMBL/GenBank/DDBJ databases">
        <title>Streptomyces tenebrisbrunneis sp.nov., an endogenous actinomycete isolated from of Lycium ruthenicum.</title>
        <authorList>
            <person name="Ma L."/>
        </authorList>
    </citation>
    <scope>NUCLEOTIDE SEQUENCE [LARGE SCALE GENOMIC DNA]</scope>
    <source>
        <strain evidence="12 13">TRM 66187</strain>
    </source>
</reference>
<sequence>MNTTTTKTRVVGVLKDGALNSLVGVTGLIGIAGAMVVTSVSLFLSDEVRVSPLMIGLFFATRAGSEIFCDLVVGALSDRLSSRRSLLVICAVFSGLGAICYLLMRNYYALLVTGAVFFGIGGAVFSQLFAYTREFADRRGVDAAFFNSALRSVTSVAWIVGPPFGFYLIASRGFGSLFLVAAVFYLLSAALCVLGLPDTRGGAAAEEAGGEGTGEKAGEEAAPAPRSAFRGLTPKVRAMLAVIVLMLTVNSMYQINIALFVTKDLGLGAGFTGILLGLSAALEIPLMIWTGAKAERIGKWRLVTVAAVCAVVFFGALPFADSPVALLLLQVPNALYVAIVLSIPVVILQNAMSDRIGAASALYGASFKAGNFLGGMIAGVVAQGLGYTNVFWVCAAISAVAAVLLVTGGTDE</sequence>
<feature type="domain" description="Major facilitator superfamily (MFS) profile" evidence="11">
    <location>
        <begin position="19"/>
        <end position="412"/>
    </location>
</feature>
<keyword evidence="13" id="KW-1185">Reference proteome</keyword>
<keyword evidence="3" id="KW-0813">Transport</keyword>
<evidence type="ECO:0000313" key="13">
    <source>
        <dbReference type="Proteomes" id="UP000621266"/>
    </source>
</evidence>
<keyword evidence="6 10" id="KW-0812">Transmembrane</keyword>
<evidence type="ECO:0000313" key="12">
    <source>
        <dbReference type="EMBL" id="KAF4407201.1"/>
    </source>
</evidence>
<dbReference type="EMBL" id="WHPN01000327">
    <property type="protein sequence ID" value="KAF4407201.1"/>
    <property type="molecule type" value="Genomic_DNA"/>
</dbReference>
<feature type="transmembrane region" description="Helical" evidence="10">
    <location>
        <begin position="267"/>
        <end position="288"/>
    </location>
</feature>
<feature type="transmembrane region" description="Helical" evidence="10">
    <location>
        <begin position="50"/>
        <end position="73"/>
    </location>
</feature>
<feature type="transmembrane region" description="Helical" evidence="10">
    <location>
        <begin position="21"/>
        <end position="44"/>
    </location>
</feature>
<dbReference type="Pfam" id="PF07690">
    <property type="entry name" value="MFS_1"/>
    <property type="match status" value="1"/>
</dbReference>
<feature type="transmembrane region" description="Helical" evidence="10">
    <location>
        <begin position="85"/>
        <end position="104"/>
    </location>
</feature>
<evidence type="ECO:0000256" key="7">
    <source>
        <dbReference type="ARBA" id="ARBA00022989"/>
    </source>
</evidence>
<comment type="caution">
    <text evidence="12">The sequence shown here is derived from an EMBL/GenBank/DDBJ whole genome shotgun (WGS) entry which is preliminary data.</text>
</comment>
<keyword evidence="7 10" id="KW-1133">Transmembrane helix</keyword>
<feature type="transmembrane region" description="Helical" evidence="10">
    <location>
        <begin position="360"/>
        <end position="384"/>
    </location>
</feature>
<evidence type="ECO:0000256" key="9">
    <source>
        <dbReference type="SAM" id="MobiDB-lite"/>
    </source>
</evidence>
<organism evidence="12 13">
    <name type="scientific">Streptomyces lycii</name>
    <dbReference type="NCBI Taxonomy" id="2654337"/>
    <lineage>
        <taxon>Bacteria</taxon>
        <taxon>Bacillati</taxon>
        <taxon>Actinomycetota</taxon>
        <taxon>Actinomycetes</taxon>
        <taxon>Kitasatosporales</taxon>
        <taxon>Streptomycetaceae</taxon>
        <taxon>Streptomyces</taxon>
    </lineage>
</organism>
<evidence type="ECO:0000256" key="5">
    <source>
        <dbReference type="ARBA" id="ARBA00022597"/>
    </source>
</evidence>
<dbReference type="RefSeq" id="WP_098755290.1">
    <property type="nucleotide sequence ID" value="NZ_WHPN01000327.1"/>
</dbReference>
<evidence type="ECO:0000256" key="6">
    <source>
        <dbReference type="ARBA" id="ARBA00022692"/>
    </source>
</evidence>
<feature type="transmembrane region" description="Helical" evidence="10">
    <location>
        <begin position="110"/>
        <end position="131"/>
    </location>
</feature>
<feature type="transmembrane region" description="Helical" evidence="10">
    <location>
        <begin position="390"/>
        <end position="409"/>
    </location>
</feature>
<keyword evidence="4" id="KW-1003">Cell membrane</keyword>
<gene>
    <name evidence="12" type="ORF">GCU69_20835</name>
</gene>
<feature type="transmembrane region" description="Helical" evidence="10">
    <location>
        <begin position="326"/>
        <end position="348"/>
    </location>
</feature>
<feature type="transmembrane region" description="Helical" evidence="10">
    <location>
        <begin position="176"/>
        <end position="196"/>
    </location>
</feature>
<dbReference type="InterPro" id="IPR011701">
    <property type="entry name" value="MFS"/>
</dbReference>
<dbReference type="SUPFAM" id="SSF103473">
    <property type="entry name" value="MFS general substrate transporter"/>
    <property type="match status" value="1"/>
</dbReference>
<evidence type="ECO:0000256" key="3">
    <source>
        <dbReference type="ARBA" id="ARBA00022448"/>
    </source>
</evidence>
<dbReference type="InterPro" id="IPR036259">
    <property type="entry name" value="MFS_trans_sf"/>
</dbReference>
<keyword evidence="8 10" id="KW-0472">Membrane</keyword>
<dbReference type="Gene3D" id="1.20.1250.20">
    <property type="entry name" value="MFS general substrate transporter like domains"/>
    <property type="match status" value="2"/>
</dbReference>
<evidence type="ECO:0000256" key="10">
    <source>
        <dbReference type="SAM" id="Phobius"/>
    </source>
</evidence>
<evidence type="ECO:0000259" key="11">
    <source>
        <dbReference type="PROSITE" id="PS50850"/>
    </source>
</evidence>
<comment type="subcellular location">
    <subcellularLocation>
        <location evidence="1">Cell membrane</location>
        <topology evidence="1">Multi-pass membrane protein</topology>
    </subcellularLocation>
</comment>
<dbReference type="Proteomes" id="UP000621266">
    <property type="component" value="Unassembled WGS sequence"/>
</dbReference>
<name>A0ABQ7FDW6_9ACTN</name>
<feature type="transmembrane region" description="Helical" evidence="10">
    <location>
        <begin position="300"/>
        <end position="320"/>
    </location>
</feature>
<evidence type="ECO:0000256" key="1">
    <source>
        <dbReference type="ARBA" id="ARBA00004651"/>
    </source>
</evidence>
<keyword evidence="5" id="KW-0762">Sugar transport</keyword>
<accession>A0ABQ7FDW6</accession>
<feature type="region of interest" description="Disordered" evidence="9">
    <location>
        <begin position="205"/>
        <end position="224"/>
    </location>
</feature>
<dbReference type="InterPro" id="IPR020846">
    <property type="entry name" value="MFS_dom"/>
</dbReference>
<feature type="transmembrane region" description="Helical" evidence="10">
    <location>
        <begin position="152"/>
        <end position="170"/>
    </location>
</feature>
<dbReference type="PANTHER" id="PTHR23535:SF2">
    <property type="entry name" value="SUGAR EFFLUX TRANSPORTER A-RELATED"/>
    <property type="match status" value="1"/>
</dbReference>
<dbReference type="PROSITE" id="PS50850">
    <property type="entry name" value="MFS"/>
    <property type="match status" value="1"/>
</dbReference>
<evidence type="ECO:0000256" key="2">
    <source>
        <dbReference type="ARBA" id="ARBA00006523"/>
    </source>
</evidence>